<feature type="binding site" evidence="9">
    <location>
        <position position="356"/>
    </location>
    <ligand>
        <name>[4Fe-4S] cluster</name>
        <dbReference type="ChEBI" id="CHEBI:49883"/>
    </ligand>
</feature>
<comment type="domain">
    <text evidence="9">The N-terminal domain has structural similarity with S-adenosyl-L-methionine-dependent methyltransferases, but does not bind S-adenosyl-L-methionine. It is required for correct assembly of the 2 Fe-S clusters.</text>
</comment>
<dbReference type="AlphaFoldDB" id="A0A4T0X1C3"/>
<feature type="region of interest" description="Disordered" evidence="10">
    <location>
        <begin position="128"/>
        <end position="203"/>
    </location>
</feature>
<dbReference type="STRING" id="52247.A0A4T0X1C3"/>
<feature type="region of interest" description="Fe-S binding site B" evidence="9">
    <location>
        <begin position="342"/>
        <end position="356"/>
    </location>
</feature>
<comment type="cofactor">
    <cofactor evidence="1 9">
        <name>[4Fe-4S] cluster</name>
        <dbReference type="ChEBI" id="CHEBI:49883"/>
    </cofactor>
</comment>
<feature type="compositionally biased region" description="Basic and acidic residues" evidence="10">
    <location>
        <begin position="158"/>
        <end position="167"/>
    </location>
</feature>
<keyword evidence="3 9" id="KW-0004">4Fe-4S</keyword>
<feature type="binding site" evidence="9">
    <location>
        <position position="342"/>
    </location>
    <ligand>
        <name>[4Fe-4S] cluster</name>
        <dbReference type="ChEBI" id="CHEBI:49883"/>
    </ligand>
</feature>
<feature type="domain" description="Anamorsin C-terminal" evidence="11">
    <location>
        <begin position="241"/>
        <end position="372"/>
    </location>
</feature>
<dbReference type="GO" id="GO:0051537">
    <property type="term" value="F:2 iron, 2 sulfur cluster binding"/>
    <property type="evidence" value="ECO:0007669"/>
    <property type="project" value="UniProtKB-UniRule"/>
</dbReference>
<comment type="cofactor">
    <cofactor evidence="9">
        <name>[2Fe-2S] cluster</name>
        <dbReference type="ChEBI" id="CHEBI:190135"/>
    </cofactor>
</comment>
<evidence type="ECO:0000256" key="5">
    <source>
        <dbReference type="ARBA" id="ARBA00022723"/>
    </source>
</evidence>
<reference evidence="13 14" key="1">
    <citation type="journal article" date="2019" name="Front. Genet.">
        <title>Whole-Genome Sequencing of the Opportunistic Yeast Pathogen Candida inconspicua Uncovers Its Hybrid Origin.</title>
        <authorList>
            <person name="Mixao V."/>
            <person name="Hansen A.P."/>
            <person name="Saus E."/>
            <person name="Boekhout T."/>
            <person name="Lass-Florl C."/>
            <person name="Gabaldon T."/>
        </authorList>
    </citation>
    <scope>NUCLEOTIDE SEQUENCE [LARGE SCALE GENOMIC DNA]</scope>
    <source>
        <strain evidence="13 14">CBS 180</strain>
    </source>
</reference>
<dbReference type="GO" id="GO:0009055">
    <property type="term" value="F:electron transfer activity"/>
    <property type="evidence" value="ECO:0007669"/>
    <property type="project" value="UniProtKB-UniRule"/>
</dbReference>
<dbReference type="HAMAP" id="MF_03115">
    <property type="entry name" value="Anamorsin"/>
    <property type="match status" value="1"/>
</dbReference>
<evidence type="ECO:0000256" key="9">
    <source>
        <dbReference type="HAMAP-Rule" id="MF_03115"/>
    </source>
</evidence>
<dbReference type="GO" id="GO:0046872">
    <property type="term" value="F:metal ion binding"/>
    <property type="evidence" value="ECO:0007669"/>
    <property type="project" value="UniProtKB-KW"/>
</dbReference>
<evidence type="ECO:0000313" key="13">
    <source>
        <dbReference type="EMBL" id="TID24713.1"/>
    </source>
</evidence>
<accession>A0A4T0X1C3</accession>
<feature type="binding site" evidence="9">
    <location>
        <position position="257"/>
    </location>
    <ligand>
        <name>[2Fe-2S] cluster</name>
        <dbReference type="ChEBI" id="CHEBI:190135"/>
    </ligand>
</feature>
<sequence>MSVNILLLIHPIVATTPQLLDDTKVKLNEQYKSPIITQYVIDRVANGQQSLPENAYEFIYYLAPPEASKNEFNKPLMSVLFNALRQNGKFTGLLPDNSDLLAISAGFLISEDNKSWIKPSLESAITSISLNRGPRQKEGQGLPTFKKANNSLPTFKKAGSESRELPKFSRIGIDDVSSSPSPPALTDSSVVSSDDEKQLTEEDKKRKLELLNNLVGIDDGEDDDEIDEEELQIDELSTPVVEPVNCNISGKKRRKACKDCTCGLKEIEEAEEERQRTLQTSMLAKLAQSASKEAEEIEKRIKDREMKQLKKSQIQPKKTIVRFTADDMTEIDFTIEGKTGGCNSCSLGDAFRCDGCPFLGLPAFKPGQIVTLDSFGEDI</sequence>
<organism evidence="13 14">
    <name type="scientific">Pichia inconspicua</name>
    <dbReference type="NCBI Taxonomy" id="52247"/>
    <lineage>
        <taxon>Eukaryota</taxon>
        <taxon>Fungi</taxon>
        <taxon>Dikarya</taxon>
        <taxon>Ascomycota</taxon>
        <taxon>Saccharomycotina</taxon>
        <taxon>Pichiomycetes</taxon>
        <taxon>Pichiales</taxon>
        <taxon>Pichiaceae</taxon>
        <taxon>Pichia</taxon>
    </lineage>
</organism>
<dbReference type="OrthoDB" id="311633at2759"/>
<keyword evidence="4 9" id="KW-0963">Cytoplasm</keyword>
<feature type="short sequence motif" description="Cx2C motif 2" evidence="9">
    <location>
        <begin position="353"/>
        <end position="356"/>
    </location>
</feature>
<dbReference type="GO" id="GO:0016226">
    <property type="term" value="P:iron-sulfur cluster assembly"/>
    <property type="evidence" value="ECO:0007669"/>
    <property type="project" value="UniProtKB-UniRule"/>
</dbReference>
<feature type="region of interest" description="Fe-S binding site A" evidence="9">
    <location>
        <begin position="246"/>
        <end position="262"/>
    </location>
</feature>
<evidence type="ECO:0000256" key="4">
    <source>
        <dbReference type="ARBA" id="ARBA00022490"/>
    </source>
</evidence>
<dbReference type="InterPro" id="IPR007785">
    <property type="entry name" value="Anamorsin"/>
</dbReference>
<protein>
    <submittedName>
        <fullName evidence="13">Uncharacterized protein</fullName>
    </submittedName>
</protein>
<dbReference type="InterPro" id="IPR031838">
    <property type="entry name" value="Dre2_N"/>
</dbReference>
<evidence type="ECO:0000256" key="8">
    <source>
        <dbReference type="ARBA" id="ARBA00023128"/>
    </source>
</evidence>
<feature type="binding site" evidence="9">
    <location>
        <position position="262"/>
    </location>
    <ligand>
        <name>[2Fe-2S] cluster</name>
        <dbReference type="ChEBI" id="CHEBI:190135"/>
    </ligand>
</feature>
<feature type="binding site" evidence="9">
    <location>
        <position position="246"/>
    </location>
    <ligand>
        <name>[2Fe-2S] cluster</name>
        <dbReference type="ChEBI" id="CHEBI:190135"/>
    </ligand>
</feature>
<comment type="domain">
    <text evidence="9">The C-terminal domain binds 2 Fe-S clusters but is otherwise mostly in an intrinsically disordered conformation.</text>
</comment>
<comment type="domain">
    <text evidence="9">The twin Cx2C motifs are involved in the recognition by the mitochondrial MIA40-ERV1 disulfide relay system. The formation of 2 disulfide bonds in the Cx2C motifs through dithiol/disulfide exchange reactions effectively traps the protein in the mitochondrial intermembrane space.</text>
</comment>
<evidence type="ECO:0000259" key="12">
    <source>
        <dbReference type="Pfam" id="PF16803"/>
    </source>
</evidence>
<dbReference type="Pfam" id="PF05093">
    <property type="entry name" value="CIAPIN1"/>
    <property type="match status" value="1"/>
</dbReference>
<feature type="compositionally biased region" description="Basic and acidic residues" evidence="10">
    <location>
        <begin position="194"/>
        <end position="203"/>
    </location>
</feature>
<keyword evidence="8 9" id="KW-0496">Mitochondrion</keyword>
<comment type="subcellular location">
    <subcellularLocation>
        <location evidence="9">Cytoplasm</location>
    </subcellularLocation>
    <subcellularLocation>
        <location evidence="9">Mitochondrion intermembrane space</location>
    </subcellularLocation>
</comment>
<feature type="domain" description="Fe-S cluster assembly protein Dre2 N-terminal" evidence="12">
    <location>
        <begin position="4"/>
        <end position="126"/>
    </location>
</feature>
<evidence type="ECO:0000256" key="2">
    <source>
        <dbReference type="ARBA" id="ARBA00008169"/>
    </source>
</evidence>
<comment type="caution">
    <text evidence="9">Lacks conserved residue(s) required for the propagation of feature annotation.</text>
</comment>
<feature type="binding site" evidence="9">
    <location>
        <position position="260"/>
    </location>
    <ligand>
        <name>[2Fe-2S] cluster</name>
        <dbReference type="ChEBI" id="CHEBI:190135"/>
    </ligand>
</feature>
<evidence type="ECO:0000256" key="6">
    <source>
        <dbReference type="ARBA" id="ARBA00023004"/>
    </source>
</evidence>
<evidence type="ECO:0000259" key="11">
    <source>
        <dbReference type="Pfam" id="PF05093"/>
    </source>
</evidence>
<keyword evidence="5 9" id="KW-0479">Metal-binding</keyword>
<comment type="similarity">
    <text evidence="2 9">Belongs to the anamorsin family.</text>
</comment>
<keyword evidence="9" id="KW-0001">2Fe-2S</keyword>
<keyword evidence="14" id="KW-1185">Reference proteome</keyword>
<keyword evidence="6 9" id="KW-0408">Iron</keyword>
<evidence type="ECO:0000256" key="10">
    <source>
        <dbReference type="SAM" id="MobiDB-lite"/>
    </source>
</evidence>
<dbReference type="Pfam" id="PF16803">
    <property type="entry name" value="DRE2_N"/>
    <property type="match status" value="1"/>
</dbReference>
<dbReference type="EMBL" id="SELW01000489">
    <property type="protein sequence ID" value="TID24713.1"/>
    <property type="molecule type" value="Genomic_DNA"/>
</dbReference>
<proteinExistence type="inferred from homology"/>
<dbReference type="Gene3D" id="3.40.50.11000">
    <property type="entry name" value="Fe-S cluster assembly protein Dre2, N-terminal domain"/>
    <property type="match status" value="1"/>
</dbReference>
<feature type="short sequence motif" description="Cx2C motif 1" evidence="9">
    <location>
        <begin position="342"/>
        <end position="345"/>
    </location>
</feature>
<dbReference type="PANTHER" id="PTHR13273:SF14">
    <property type="entry name" value="ANAMORSIN"/>
    <property type="match status" value="1"/>
</dbReference>
<dbReference type="GO" id="GO:0051539">
    <property type="term" value="F:4 iron, 4 sulfur cluster binding"/>
    <property type="evidence" value="ECO:0007669"/>
    <property type="project" value="UniProtKB-KW"/>
</dbReference>
<evidence type="ECO:0000256" key="3">
    <source>
        <dbReference type="ARBA" id="ARBA00022485"/>
    </source>
</evidence>
<evidence type="ECO:0000313" key="14">
    <source>
        <dbReference type="Proteomes" id="UP000307173"/>
    </source>
</evidence>
<comment type="caution">
    <text evidence="13">The sequence shown here is derived from an EMBL/GenBank/DDBJ whole genome shotgun (WGS) entry which is preliminary data.</text>
</comment>
<dbReference type="GO" id="GO:0005758">
    <property type="term" value="C:mitochondrial intermembrane space"/>
    <property type="evidence" value="ECO:0007669"/>
    <property type="project" value="UniProtKB-SubCell"/>
</dbReference>
<gene>
    <name evidence="13" type="ORF">CANINC_003005</name>
</gene>
<dbReference type="InterPro" id="IPR046408">
    <property type="entry name" value="CIAPIN1"/>
</dbReference>
<keyword evidence="7 9" id="KW-0411">Iron-sulfur</keyword>
<dbReference type="Proteomes" id="UP000307173">
    <property type="component" value="Unassembled WGS sequence"/>
</dbReference>
<dbReference type="PANTHER" id="PTHR13273">
    <property type="entry name" value="ANAMORSIN"/>
    <property type="match status" value="1"/>
</dbReference>
<feature type="binding site" evidence="9">
    <location>
        <position position="345"/>
    </location>
    <ligand>
        <name>[4Fe-4S] cluster</name>
        <dbReference type="ChEBI" id="CHEBI:49883"/>
    </ligand>
</feature>
<evidence type="ECO:0000256" key="1">
    <source>
        <dbReference type="ARBA" id="ARBA00001966"/>
    </source>
</evidence>
<feature type="binding site" evidence="9">
    <location>
        <position position="353"/>
    </location>
    <ligand>
        <name>[4Fe-4S] cluster</name>
        <dbReference type="ChEBI" id="CHEBI:49883"/>
    </ligand>
</feature>
<name>A0A4T0X1C3_9ASCO</name>
<evidence type="ECO:0000256" key="7">
    <source>
        <dbReference type="ARBA" id="ARBA00023014"/>
    </source>
</evidence>